<reference evidence="1" key="1">
    <citation type="submission" date="2022-04" db="EMBL/GenBank/DDBJ databases">
        <title>Genome of the entomopathogenic fungus Entomophthora muscae.</title>
        <authorList>
            <person name="Elya C."/>
            <person name="Lovett B.R."/>
            <person name="Lee E."/>
            <person name="Macias A.M."/>
            <person name="Hajek A.E."/>
            <person name="De Bivort B.L."/>
            <person name="Kasson M.T."/>
            <person name="De Fine Licht H.H."/>
            <person name="Stajich J.E."/>
        </authorList>
    </citation>
    <scope>NUCLEOTIDE SEQUENCE</scope>
    <source>
        <strain evidence="1">Berkeley</strain>
    </source>
</reference>
<organism evidence="1 2">
    <name type="scientific">Entomophthora muscae</name>
    <dbReference type="NCBI Taxonomy" id="34485"/>
    <lineage>
        <taxon>Eukaryota</taxon>
        <taxon>Fungi</taxon>
        <taxon>Fungi incertae sedis</taxon>
        <taxon>Zoopagomycota</taxon>
        <taxon>Entomophthoromycotina</taxon>
        <taxon>Entomophthoromycetes</taxon>
        <taxon>Entomophthorales</taxon>
        <taxon>Entomophthoraceae</taxon>
        <taxon>Entomophthora</taxon>
    </lineage>
</organism>
<comment type="caution">
    <text evidence="1">The sequence shown here is derived from an EMBL/GenBank/DDBJ whole genome shotgun (WGS) entry which is preliminary data.</text>
</comment>
<keyword evidence="2" id="KW-1185">Reference proteome</keyword>
<evidence type="ECO:0000313" key="1">
    <source>
        <dbReference type="EMBL" id="KAJ9088892.1"/>
    </source>
</evidence>
<accession>A0ACC2URB6</accession>
<name>A0ACC2URB6_9FUNG</name>
<proteinExistence type="predicted"/>
<evidence type="ECO:0000313" key="2">
    <source>
        <dbReference type="Proteomes" id="UP001165960"/>
    </source>
</evidence>
<dbReference type="Proteomes" id="UP001165960">
    <property type="component" value="Unassembled WGS sequence"/>
</dbReference>
<sequence>MASAEDAVRSIAEGIADIKKDRGSITESEVLGRYRFGSKVGPMVMRIGGSPTLNFDKAEPKSSVDRKSSYLVRMAITDAEFQNVSTKEVCIERASFFSEVTPGAEFALTYEIMDYCFDNGDKENKCIRFLPKGKILFIFPYFDSCSKIPPTEPDQQAKCMCNAIQLKGSMSKLNATTIAVNNRSTSNNTSTSTGTQPTSNIPSSSSDTSVCLPNIHFLFILAWLFFQRHN</sequence>
<gene>
    <name evidence="1" type="ORF">DSO57_1018590</name>
</gene>
<dbReference type="EMBL" id="QTSX02000081">
    <property type="protein sequence ID" value="KAJ9088892.1"/>
    <property type="molecule type" value="Genomic_DNA"/>
</dbReference>
<protein>
    <submittedName>
        <fullName evidence="1">Uncharacterized protein</fullName>
    </submittedName>
</protein>